<dbReference type="GO" id="GO:0006094">
    <property type="term" value="P:gluconeogenesis"/>
    <property type="evidence" value="ECO:0007669"/>
    <property type="project" value="TreeGrafter"/>
</dbReference>
<feature type="binding site" evidence="7">
    <location>
        <position position="174"/>
    </location>
    <ligand>
        <name>ATP</name>
        <dbReference type="ChEBI" id="CHEBI:30616"/>
    </ligand>
</feature>
<dbReference type="GO" id="GO:0005524">
    <property type="term" value="F:ATP binding"/>
    <property type="evidence" value="ECO:0007669"/>
    <property type="project" value="UniProtKB-KW"/>
</dbReference>
<proteinExistence type="inferred from homology"/>
<dbReference type="InterPro" id="IPR015824">
    <property type="entry name" value="Phosphoglycerate_kinase_N"/>
</dbReference>
<dbReference type="PANTHER" id="PTHR11406">
    <property type="entry name" value="PHOSPHOGLYCERATE KINASE"/>
    <property type="match status" value="1"/>
</dbReference>
<evidence type="ECO:0000313" key="9">
    <source>
        <dbReference type="EMBL" id="OGZ42447.1"/>
    </source>
</evidence>
<gene>
    <name evidence="9" type="ORF">A2W41_03630</name>
</gene>
<organism evidence="9 10">
    <name type="scientific">Candidatus Ryanbacteria bacterium RIFCSPHIGHO2_01_45_13</name>
    <dbReference type="NCBI Taxonomy" id="1802112"/>
    <lineage>
        <taxon>Bacteria</taxon>
        <taxon>Candidatus Ryaniibacteriota</taxon>
    </lineage>
</organism>
<evidence type="ECO:0000256" key="4">
    <source>
        <dbReference type="ARBA" id="ARBA00022741"/>
    </source>
</evidence>
<comment type="catalytic activity">
    <reaction evidence="1 8">
        <text>(2R)-3-phosphoglycerate + ATP = (2R)-3-phospho-glyceroyl phosphate + ADP</text>
        <dbReference type="Rhea" id="RHEA:14801"/>
        <dbReference type="ChEBI" id="CHEBI:30616"/>
        <dbReference type="ChEBI" id="CHEBI:57604"/>
        <dbReference type="ChEBI" id="CHEBI:58272"/>
        <dbReference type="ChEBI" id="CHEBI:456216"/>
        <dbReference type="EC" id="2.7.2.3"/>
    </reaction>
</comment>
<comment type="caution">
    <text evidence="9">The sequence shown here is derived from an EMBL/GenBank/DDBJ whole genome shotgun (WGS) entry which is preliminary data.</text>
</comment>
<dbReference type="EMBL" id="MHNI01000018">
    <property type="protein sequence ID" value="OGZ42447.1"/>
    <property type="molecule type" value="Genomic_DNA"/>
</dbReference>
<protein>
    <recommendedName>
        <fullName evidence="2 8">Phosphoglycerate kinase</fullName>
        <ecNumber evidence="2 8">2.7.2.3</ecNumber>
    </recommendedName>
</protein>
<dbReference type="PRINTS" id="PR00477">
    <property type="entry name" value="PHGLYCKINASE"/>
</dbReference>
<keyword evidence="6 7" id="KW-0067">ATP-binding</keyword>
<evidence type="ECO:0000256" key="7">
    <source>
        <dbReference type="PIRSR" id="PIRSR000724-2"/>
    </source>
</evidence>
<reference evidence="9 10" key="1">
    <citation type="journal article" date="2016" name="Nat. Commun.">
        <title>Thousands of microbial genomes shed light on interconnected biogeochemical processes in an aquifer system.</title>
        <authorList>
            <person name="Anantharaman K."/>
            <person name="Brown C.T."/>
            <person name="Hug L.A."/>
            <person name="Sharon I."/>
            <person name="Castelle C.J."/>
            <person name="Probst A.J."/>
            <person name="Thomas B.C."/>
            <person name="Singh A."/>
            <person name="Wilkins M.J."/>
            <person name="Karaoz U."/>
            <person name="Brodie E.L."/>
            <person name="Williams K.H."/>
            <person name="Hubbard S.S."/>
            <person name="Banfield J.F."/>
        </authorList>
    </citation>
    <scope>NUCLEOTIDE SEQUENCE [LARGE SCALE GENOMIC DNA]</scope>
</reference>
<dbReference type="GO" id="GO:0006096">
    <property type="term" value="P:glycolytic process"/>
    <property type="evidence" value="ECO:0007669"/>
    <property type="project" value="InterPro"/>
</dbReference>
<dbReference type="GO" id="GO:0043531">
    <property type="term" value="F:ADP binding"/>
    <property type="evidence" value="ECO:0007669"/>
    <property type="project" value="TreeGrafter"/>
</dbReference>
<dbReference type="InterPro" id="IPR036043">
    <property type="entry name" value="Phosphoglycerate_kinase_sf"/>
</dbReference>
<feature type="binding site" evidence="7">
    <location>
        <begin position="310"/>
        <end position="313"/>
    </location>
    <ligand>
        <name>ATP</name>
        <dbReference type="ChEBI" id="CHEBI:30616"/>
    </ligand>
</feature>
<dbReference type="Gene3D" id="3.40.50.1260">
    <property type="entry name" value="Phosphoglycerate kinase, N-terminal domain"/>
    <property type="match status" value="3"/>
</dbReference>
<evidence type="ECO:0000256" key="1">
    <source>
        <dbReference type="ARBA" id="ARBA00000642"/>
    </source>
</evidence>
<dbReference type="GO" id="GO:0005829">
    <property type="term" value="C:cytosol"/>
    <property type="evidence" value="ECO:0007669"/>
    <property type="project" value="TreeGrafter"/>
</dbReference>
<dbReference type="Proteomes" id="UP000176700">
    <property type="component" value="Unassembled WGS sequence"/>
</dbReference>
<evidence type="ECO:0000256" key="6">
    <source>
        <dbReference type="ARBA" id="ARBA00022840"/>
    </source>
</evidence>
<keyword evidence="3 8" id="KW-0808">Transferase</keyword>
<dbReference type="SUPFAM" id="SSF53748">
    <property type="entry name" value="Phosphoglycerate kinase"/>
    <property type="match status" value="1"/>
</dbReference>
<name>A0A1G2FXA1_9BACT</name>
<sequence>MKLYHKLPSIKNARVRGKRVLVRCDFNVPITNGRVADDFRIRASLPTLIWLFKHKAHPVLITHLDPIRSVKPVRARLEQLLKRPVQFLENVRFHKGEKTNSRRFAAYLASFGDMYVNDAFSASHRPHASIIGIPQLLPSYAGFLFLKEIKILEEALYPPRPFLCILGGMKLETKLSVLERFLKKADHIVIVGAIANTFLHAKGYLVGKTKVEKNMISTIQQRYLKKKKIQLPIDVVVTKHVVREANSIKKNDMIFDAGPRTIQLIALYAKKSKLVLWNGPLGLIEKGYVKGTEDLIRVLGASKARVVVGGGDTHAVIKRMKKEHQFYHISTGGGAMLEFLEDGRMPGIDALLKSKR</sequence>
<dbReference type="EC" id="2.7.2.3" evidence="2 8"/>
<dbReference type="PIRSF" id="PIRSF000724">
    <property type="entry name" value="Pgk"/>
    <property type="match status" value="1"/>
</dbReference>
<dbReference type="PANTHER" id="PTHR11406:SF23">
    <property type="entry name" value="PHOSPHOGLYCERATE KINASE 1, CHLOROPLASTIC-RELATED"/>
    <property type="match status" value="1"/>
</dbReference>
<evidence type="ECO:0000256" key="8">
    <source>
        <dbReference type="RuleBase" id="RU000532"/>
    </source>
</evidence>
<dbReference type="Pfam" id="PF00162">
    <property type="entry name" value="PGK"/>
    <property type="match status" value="1"/>
</dbReference>
<comment type="similarity">
    <text evidence="8">Belongs to the phosphoglycerate kinase family.</text>
</comment>
<dbReference type="GO" id="GO:0004618">
    <property type="term" value="F:phosphoglycerate kinase activity"/>
    <property type="evidence" value="ECO:0007669"/>
    <property type="project" value="UniProtKB-EC"/>
</dbReference>
<evidence type="ECO:0000256" key="2">
    <source>
        <dbReference type="ARBA" id="ARBA00013061"/>
    </source>
</evidence>
<dbReference type="PROSITE" id="PS00111">
    <property type="entry name" value="PGLYCERATE_KINASE"/>
    <property type="match status" value="1"/>
</dbReference>
<dbReference type="InterPro" id="IPR015911">
    <property type="entry name" value="Phosphoglycerate_kinase_CS"/>
</dbReference>
<keyword evidence="4" id="KW-0547">Nucleotide-binding</keyword>
<evidence type="ECO:0000256" key="3">
    <source>
        <dbReference type="ARBA" id="ARBA00022679"/>
    </source>
</evidence>
<evidence type="ECO:0000256" key="5">
    <source>
        <dbReference type="ARBA" id="ARBA00022777"/>
    </source>
</evidence>
<keyword evidence="5 8" id="KW-0418">Kinase</keyword>
<accession>A0A1G2FXA1</accession>
<feature type="binding site" evidence="7">
    <location>
        <position position="285"/>
    </location>
    <ligand>
        <name>ATP</name>
        <dbReference type="ChEBI" id="CHEBI:30616"/>
    </ligand>
</feature>
<evidence type="ECO:0000313" key="10">
    <source>
        <dbReference type="Proteomes" id="UP000176700"/>
    </source>
</evidence>
<dbReference type="InterPro" id="IPR001576">
    <property type="entry name" value="Phosphoglycerate_kinase"/>
</dbReference>
<dbReference type="AlphaFoldDB" id="A0A1G2FXA1"/>